<reference evidence="3" key="1">
    <citation type="submission" date="2016-04" db="EMBL/GenBank/DDBJ databases">
        <authorList>
            <person name="Quiroz-Castaneda R.E."/>
            <person name="Martinez-Ocampo F."/>
        </authorList>
    </citation>
    <scope>NUCLEOTIDE SEQUENCE [LARGE SCALE GENOMIC DNA]</scope>
    <source>
        <strain evidence="3">INIFAP01</strain>
    </source>
</reference>
<proteinExistence type="predicted"/>
<dbReference type="RefSeq" id="WP_187150734.1">
    <property type="nucleotide sequence ID" value="NZ_LWUJ01000017.1"/>
</dbReference>
<feature type="compositionally biased region" description="Polar residues" evidence="1">
    <location>
        <begin position="350"/>
        <end position="363"/>
    </location>
</feature>
<accession>A0A1A9QCA9</accession>
<name>A0A1A9QCA9_9MOLU</name>
<sequence length="372" mass="43793">MIISTSGISSFADLYRQKFISPYTEEGQSIVTKEMLDKAWHIYKSTTNYLTDVDEPYWKNITLNCLDQMDHIGSYWVGEFDCHNEDLLNEIWEPLIKEWYFGKVWIIKSEEIMNQEIQMAESDVYKDNIPEEKLFRNNPFRLFYMRQKDDGKYYFKSLLTGIDYFDLDPKEMIYLSLSGGANFRKWWKINMEYVAGKSRVVDATKALSKTVQVVVRNQETFDTEKSQIQNPSVFYELIRQSGTVGAKEQNLYQAMPIIDGQRVKDMKEIIQSMYEKECEMLGVTINSNDKKERLTVAENYKDLRQVTNLQDYQLKSLKIFEKRLKDKGWVKENFKIEISGLTYAQGLPDTVQSNSNPQQQFNIQKPIENSEE</sequence>
<comment type="caution">
    <text evidence="2">The sequence shown here is derived from an EMBL/GenBank/DDBJ whole genome shotgun (WGS) entry which is preliminary data.</text>
</comment>
<dbReference type="STRING" id="432608.A6V39_05490"/>
<evidence type="ECO:0000313" key="3">
    <source>
        <dbReference type="Proteomes" id="UP000077623"/>
    </source>
</evidence>
<feature type="region of interest" description="Disordered" evidence="1">
    <location>
        <begin position="349"/>
        <end position="372"/>
    </location>
</feature>
<dbReference type="EMBL" id="LWUJ01000017">
    <property type="protein sequence ID" value="OAL09724.1"/>
    <property type="molecule type" value="Genomic_DNA"/>
</dbReference>
<gene>
    <name evidence="2" type="ORF">A6V39_05490</name>
</gene>
<organism evidence="2 3">
    <name type="scientific">Candidatus Mycoplasma haematobovis</name>
    <dbReference type="NCBI Taxonomy" id="432608"/>
    <lineage>
        <taxon>Bacteria</taxon>
        <taxon>Bacillati</taxon>
        <taxon>Mycoplasmatota</taxon>
        <taxon>Mollicutes</taxon>
        <taxon>Mycoplasmataceae</taxon>
        <taxon>Mycoplasma</taxon>
    </lineage>
</organism>
<protein>
    <submittedName>
        <fullName evidence="2">Uncharacterized protein</fullName>
    </submittedName>
</protein>
<dbReference type="Proteomes" id="UP000077623">
    <property type="component" value="Unassembled WGS sequence"/>
</dbReference>
<keyword evidence="3" id="KW-1185">Reference proteome</keyword>
<evidence type="ECO:0000256" key="1">
    <source>
        <dbReference type="SAM" id="MobiDB-lite"/>
    </source>
</evidence>
<evidence type="ECO:0000313" key="2">
    <source>
        <dbReference type="EMBL" id="OAL09724.1"/>
    </source>
</evidence>
<dbReference type="AlphaFoldDB" id="A0A1A9QCA9"/>